<keyword evidence="4" id="KW-0564">Palmitate</keyword>
<dbReference type="HAMAP" id="MF_02204">
    <property type="entry name" value="Pal"/>
    <property type="match status" value="1"/>
</dbReference>
<dbReference type="InterPro" id="IPR006664">
    <property type="entry name" value="OMP_bac"/>
</dbReference>
<reference evidence="11 12" key="1">
    <citation type="journal article" date="2017" name="Genome Announc.">
        <title>Complete Genome Sequences of Two Acetylene-Fermenting Pelobacter acetylenicus Strains.</title>
        <authorList>
            <person name="Sutton J.M."/>
            <person name="Baesman S.M."/>
            <person name="Fierst J.L."/>
            <person name="Poret-Peterson A.T."/>
            <person name="Oremland R.S."/>
            <person name="Dunlap D.S."/>
            <person name="Akob D.M."/>
        </authorList>
    </citation>
    <scope>NUCLEOTIDE SEQUENCE [LARGE SCALE GENOMIC DNA]</scope>
    <source>
        <strain evidence="11 12">SFB93</strain>
    </source>
</reference>
<evidence type="ECO:0000256" key="8">
    <source>
        <dbReference type="PROSITE-ProRule" id="PRU00473"/>
    </source>
</evidence>
<feature type="domain" description="OmpA-like" evidence="10">
    <location>
        <begin position="67"/>
        <end position="182"/>
    </location>
</feature>
<evidence type="ECO:0000256" key="6">
    <source>
        <dbReference type="ARBA" id="ARBA00023288"/>
    </source>
</evidence>
<evidence type="ECO:0000256" key="2">
    <source>
        <dbReference type="ARBA" id="ARBA00022729"/>
    </source>
</evidence>
<evidence type="ECO:0000259" key="10">
    <source>
        <dbReference type="PROSITE" id="PS51123"/>
    </source>
</evidence>
<dbReference type="PANTHER" id="PTHR30329:SF21">
    <property type="entry name" value="LIPOPROTEIN YIAD-RELATED"/>
    <property type="match status" value="1"/>
</dbReference>
<evidence type="ECO:0000256" key="1">
    <source>
        <dbReference type="ARBA" id="ARBA00004442"/>
    </source>
</evidence>
<dbReference type="AlphaFoldDB" id="A0A1L3GT79"/>
<dbReference type="PROSITE" id="PS51123">
    <property type="entry name" value="OMPA_2"/>
    <property type="match status" value="1"/>
</dbReference>
<evidence type="ECO:0000313" key="11">
    <source>
        <dbReference type="EMBL" id="APG29085.1"/>
    </source>
</evidence>
<proteinExistence type="inferred from homology"/>
<dbReference type="InterPro" id="IPR036737">
    <property type="entry name" value="OmpA-like_sf"/>
</dbReference>
<dbReference type="KEGG" id="pef:A7E78_09115"/>
<feature type="chain" id="PRO_5012746919" description="Peptidoglycan-associated protein" evidence="9">
    <location>
        <begin position="24"/>
        <end position="182"/>
    </location>
</feature>
<dbReference type="InterPro" id="IPR050330">
    <property type="entry name" value="Bact_OuterMem_StrucFunc"/>
</dbReference>
<evidence type="ECO:0000256" key="7">
    <source>
        <dbReference type="HAMAP-Rule" id="MF_02204"/>
    </source>
</evidence>
<comment type="subcellular location">
    <subcellularLocation>
        <location evidence="1">Cell outer membrane</location>
    </subcellularLocation>
</comment>
<dbReference type="EMBL" id="CP015519">
    <property type="protein sequence ID" value="APG29085.1"/>
    <property type="molecule type" value="Genomic_DNA"/>
</dbReference>
<keyword evidence="3 8" id="KW-0472">Membrane</keyword>
<dbReference type="CDD" id="cd07185">
    <property type="entry name" value="OmpA_C-like"/>
    <property type="match status" value="1"/>
</dbReference>
<gene>
    <name evidence="7" type="primary">pal</name>
    <name evidence="11" type="ORF">A7E78_09115</name>
</gene>
<dbReference type="GO" id="GO:0051301">
    <property type="term" value="P:cell division"/>
    <property type="evidence" value="ECO:0007669"/>
    <property type="project" value="InterPro"/>
</dbReference>
<dbReference type="PANTHER" id="PTHR30329">
    <property type="entry name" value="STATOR ELEMENT OF FLAGELLAR MOTOR COMPLEX"/>
    <property type="match status" value="1"/>
</dbReference>
<evidence type="ECO:0000256" key="9">
    <source>
        <dbReference type="SAM" id="SignalP"/>
    </source>
</evidence>
<feature type="signal peptide" evidence="9">
    <location>
        <begin position="1"/>
        <end position="23"/>
    </location>
</feature>
<evidence type="ECO:0000256" key="5">
    <source>
        <dbReference type="ARBA" id="ARBA00023237"/>
    </source>
</evidence>
<name>A0A1L3GT79_9BACT</name>
<keyword evidence="2 9" id="KW-0732">Signal</keyword>
<dbReference type="Gene3D" id="3.30.1330.60">
    <property type="entry name" value="OmpA-like domain"/>
    <property type="match status" value="1"/>
</dbReference>
<accession>A0A1L3GT79</accession>
<organism evidence="11 12">
    <name type="scientific">Syntrophotalea acetylenivorans</name>
    <dbReference type="NCBI Taxonomy" id="1842532"/>
    <lineage>
        <taxon>Bacteria</taxon>
        <taxon>Pseudomonadati</taxon>
        <taxon>Thermodesulfobacteriota</taxon>
        <taxon>Desulfuromonadia</taxon>
        <taxon>Desulfuromonadales</taxon>
        <taxon>Syntrophotaleaceae</taxon>
        <taxon>Syntrophotalea</taxon>
    </lineage>
</organism>
<dbReference type="Pfam" id="PF00691">
    <property type="entry name" value="OmpA"/>
    <property type="match status" value="1"/>
</dbReference>
<dbReference type="SUPFAM" id="SSF103088">
    <property type="entry name" value="OmpA-like"/>
    <property type="match status" value="1"/>
</dbReference>
<sequence length="182" mass="19504">MLQWVLLLAATILLSAGCAKKPAATTTAVPDTTVTEEMGQDTMQTGGIDEMAMGESTIEEGASEFGVATAAVPALQTISFEFDQYTLSAAAQDVLVSNAAYMQANPGQKVRIEGYCDERGSDEYNLALGQRRALAAKNFLVSLGIDPLLLSVISYGEELPLDPSNTEEAYALNRRAEFKVER</sequence>
<dbReference type="GO" id="GO:0009279">
    <property type="term" value="C:cell outer membrane"/>
    <property type="evidence" value="ECO:0007669"/>
    <property type="project" value="UniProtKB-SubCell"/>
</dbReference>
<dbReference type="InterPro" id="IPR006665">
    <property type="entry name" value="OmpA-like"/>
</dbReference>
<protein>
    <recommendedName>
        <fullName evidence="7">Peptidoglycan-associated protein</fullName>
    </recommendedName>
</protein>
<dbReference type="Proteomes" id="UP000182517">
    <property type="component" value="Chromosome"/>
</dbReference>
<keyword evidence="5" id="KW-0998">Cell outer membrane</keyword>
<evidence type="ECO:0000256" key="3">
    <source>
        <dbReference type="ARBA" id="ARBA00023136"/>
    </source>
</evidence>
<keyword evidence="12" id="KW-1185">Reference proteome</keyword>
<evidence type="ECO:0000313" key="12">
    <source>
        <dbReference type="Proteomes" id="UP000182517"/>
    </source>
</evidence>
<evidence type="ECO:0000256" key="4">
    <source>
        <dbReference type="ARBA" id="ARBA00023139"/>
    </source>
</evidence>
<keyword evidence="6" id="KW-0449">Lipoprotein</keyword>
<dbReference type="STRING" id="1842532.A7E78_09115"/>
<comment type="similarity">
    <text evidence="7">Belongs to the Pal lipoprotein family.</text>
</comment>
<dbReference type="PRINTS" id="PR01021">
    <property type="entry name" value="OMPADOMAIN"/>
</dbReference>
<dbReference type="InterPro" id="IPR039001">
    <property type="entry name" value="Pal"/>
</dbReference>